<reference evidence="2" key="1">
    <citation type="submission" date="2016-06" db="EMBL/GenBank/DDBJ databases">
        <authorList>
            <person name="Varghese N."/>
            <person name="Submissions Spin"/>
        </authorList>
    </citation>
    <scope>NUCLEOTIDE SEQUENCE [LARGE SCALE GENOMIC DNA]</scope>
    <source>
        <strain evidence="2">DSM 45246</strain>
    </source>
</reference>
<accession>A0A1C4X501</accession>
<proteinExistence type="predicted"/>
<keyword evidence="2" id="KW-1185">Reference proteome</keyword>
<organism evidence="1 2">
    <name type="scientific">Micromonospora chaiyaphumensis</name>
    <dbReference type="NCBI Taxonomy" id="307119"/>
    <lineage>
        <taxon>Bacteria</taxon>
        <taxon>Bacillati</taxon>
        <taxon>Actinomycetota</taxon>
        <taxon>Actinomycetes</taxon>
        <taxon>Micromonosporales</taxon>
        <taxon>Micromonosporaceae</taxon>
        <taxon>Micromonospora</taxon>
    </lineage>
</organism>
<dbReference type="Gene3D" id="3.40.50.2000">
    <property type="entry name" value="Glycogen Phosphorylase B"/>
    <property type="match status" value="2"/>
</dbReference>
<dbReference type="SUPFAM" id="SSF53756">
    <property type="entry name" value="UDP-Glycosyltransferase/glycogen phosphorylase"/>
    <property type="match status" value="2"/>
</dbReference>
<name>A0A1C4X501_9ACTN</name>
<protein>
    <submittedName>
        <fullName evidence="1">Glycosyltransferase involved in cell wall bisynthesis</fullName>
    </submittedName>
</protein>
<dbReference type="PANTHER" id="PTHR12526">
    <property type="entry name" value="GLYCOSYLTRANSFERASE"/>
    <property type="match status" value="1"/>
</dbReference>
<dbReference type="Proteomes" id="UP000199629">
    <property type="component" value="Unassembled WGS sequence"/>
</dbReference>
<gene>
    <name evidence="1" type="ORF">GA0070214_105131</name>
</gene>
<evidence type="ECO:0000313" key="2">
    <source>
        <dbReference type="Proteomes" id="UP000199629"/>
    </source>
</evidence>
<dbReference type="EMBL" id="FMCS01000005">
    <property type="protein sequence ID" value="SCF03567.1"/>
    <property type="molecule type" value="Genomic_DNA"/>
</dbReference>
<dbReference type="GO" id="GO:0016740">
    <property type="term" value="F:transferase activity"/>
    <property type="evidence" value="ECO:0007669"/>
    <property type="project" value="UniProtKB-KW"/>
</dbReference>
<evidence type="ECO:0000313" key="1">
    <source>
        <dbReference type="EMBL" id="SCF03567.1"/>
    </source>
</evidence>
<sequence length="564" mass="61314">MSPAPVRRTVSAVKRRLPRRWRIALRRAAAGDRPWETPSVRELCELPATTPLLVHAGGIADDRALGGILAALARLPEFHLALVRTDADGAAVQELIRRAGKARRRVHEVPRPRRLTPAFLASADLAVLGFAPEGDQPAPVPAVLDAYRAAGLRIVAGNARPVREYLARHRAGELFVPGSVPSFVKAVERAWDRTAEAPEAAEPTVAPFEAGTPGPWRALGAGPVRLGLGTANYAGQLSALAAAISAARPDVGVELVVAKPPATFRYPADRYLHFPAEHQLDVQLDQIRRVLGAYTHLIVDAFRPVLGRLNGDDVAADLPALRRARIKVALLAHGSEIRHPGAHLERHAESAFRDAPEDLRERLTVVAERNRRTAEESGLPLFVTTPDLLDDVPFATWAPLVVDVDGWACDRPVLERARPVVLHAPSNRWTKGTDRLLPQLQELHDRRIIELRLVEGLPYSEMRRQVQDADIVVDQLVIGSYGTFSCEGMAAGKVVVAYLSEAAHRAVGVQPPIVNATPTTLVKAIESLLDDRAAATALAAEGPGYVRDQHDGRRTAEVFDAFLR</sequence>
<dbReference type="AlphaFoldDB" id="A0A1C4X501"/>
<dbReference type="PANTHER" id="PTHR12526:SF630">
    <property type="entry name" value="GLYCOSYLTRANSFERASE"/>
    <property type="match status" value="1"/>
</dbReference>
<keyword evidence="1" id="KW-0808">Transferase</keyword>